<evidence type="ECO:0000313" key="8">
    <source>
        <dbReference type="EMBL" id="KAK9762443.1"/>
    </source>
</evidence>
<dbReference type="Proteomes" id="UP001479436">
    <property type="component" value="Unassembled WGS sequence"/>
</dbReference>
<evidence type="ECO:0000259" key="7">
    <source>
        <dbReference type="PROSITE" id="PS50089"/>
    </source>
</evidence>
<feature type="compositionally biased region" description="Acidic residues" evidence="6">
    <location>
        <begin position="446"/>
        <end position="469"/>
    </location>
</feature>
<dbReference type="Pfam" id="PF13923">
    <property type="entry name" value="zf-C3HC4_2"/>
    <property type="match status" value="1"/>
</dbReference>
<comment type="caution">
    <text evidence="8">The sequence shown here is derived from an EMBL/GenBank/DDBJ whole genome shotgun (WGS) entry which is preliminary data.</text>
</comment>
<evidence type="ECO:0000256" key="2">
    <source>
        <dbReference type="ARBA" id="ARBA00022771"/>
    </source>
</evidence>
<accession>A0ABR2WLN7</accession>
<feature type="coiled-coil region" evidence="5">
    <location>
        <begin position="145"/>
        <end position="175"/>
    </location>
</feature>
<feature type="domain" description="RING-type" evidence="7">
    <location>
        <begin position="189"/>
        <end position="227"/>
    </location>
</feature>
<evidence type="ECO:0000313" key="9">
    <source>
        <dbReference type="Proteomes" id="UP001479436"/>
    </source>
</evidence>
<proteinExistence type="predicted"/>
<feature type="region of interest" description="Disordered" evidence="6">
    <location>
        <begin position="316"/>
        <end position="507"/>
    </location>
</feature>
<evidence type="ECO:0000256" key="6">
    <source>
        <dbReference type="SAM" id="MobiDB-lite"/>
    </source>
</evidence>
<feature type="compositionally biased region" description="Acidic residues" evidence="6">
    <location>
        <begin position="379"/>
        <end position="390"/>
    </location>
</feature>
<feature type="compositionally biased region" description="Basic residues" evidence="6">
    <location>
        <begin position="490"/>
        <end position="499"/>
    </location>
</feature>
<sequence>MSGGSSEVQSKKMKVKEEVTLHTNPTDDLTDKVINKDKKDKKVSNTTSATVDEVSNTEKAKPEAEVSLGDSTLSKENTSTVGTESLIPLSTENGNLTPEMSVSKETQLTEENITTAEPQDKAEDVTCTTTLQVESKIVTEVLYTKEVHEMSFEELKEEIVTLREATLQKNRLLNEMTNSNPKYKQGLSCAICVDYFKTPCTAECGHTFCYCCLNEWLKVRKECPSCRKKISRRPYFSFSIKELVESYLDQLNSLREDVQKHTIKLEMFDDDEDPWEGVFPLDGAGVIVDSQDNVSRCPRCSWEVVGRECANCGLLFSDMEDEEDEEEDEEGDEEEEEESDSQNSFIDDEAIEDNGNEDSQDASDEEPEYERRPRHRYEDEDSVDEADNADDWYRRNRRNSDEEDDEPNEDGPQWDEENDHHRNNNDEDGFSSADGDVANFSPIENDSGDSDGANDDEDRESDKSDEDENNVGVRTRLELSESEEDVMIPSRKRRCHRSLPKALSDSE</sequence>
<dbReference type="EMBL" id="JASJQH010000957">
    <property type="protein sequence ID" value="KAK9762443.1"/>
    <property type="molecule type" value="Genomic_DNA"/>
</dbReference>
<organism evidence="8 9">
    <name type="scientific">Basidiobolus ranarum</name>
    <dbReference type="NCBI Taxonomy" id="34480"/>
    <lineage>
        <taxon>Eukaryota</taxon>
        <taxon>Fungi</taxon>
        <taxon>Fungi incertae sedis</taxon>
        <taxon>Zoopagomycota</taxon>
        <taxon>Entomophthoromycotina</taxon>
        <taxon>Basidiobolomycetes</taxon>
        <taxon>Basidiobolales</taxon>
        <taxon>Basidiobolaceae</taxon>
        <taxon>Basidiobolus</taxon>
    </lineage>
</organism>
<gene>
    <name evidence="8" type="primary">PSH1_3</name>
    <name evidence="8" type="ORF">K7432_011804</name>
</gene>
<dbReference type="PROSITE" id="PS00518">
    <property type="entry name" value="ZF_RING_1"/>
    <property type="match status" value="1"/>
</dbReference>
<evidence type="ECO:0000256" key="1">
    <source>
        <dbReference type="ARBA" id="ARBA00022723"/>
    </source>
</evidence>
<name>A0ABR2WLN7_9FUNG</name>
<evidence type="ECO:0000256" key="5">
    <source>
        <dbReference type="SAM" id="Coils"/>
    </source>
</evidence>
<feature type="compositionally biased region" description="Acidic residues" evidence="6">
    <location>
        <begin position="318"/>
        <end position="368"/>
    </location>
</feature>
<dbReference type="InterPro" id="IPR047134">
    <property type="entry name" value="RNF4"/>
</dbReference>
<evidence type="ECO:0000256" key="4">
    <source>
        <dbReference type="PROSITE-ProRule" id="PRU00175"/>
    </source>
</evidence>
<keyword evidence="9" id="KW-1185">Reference proteome</keyword>
<protein>
    <submittedName>
        <fullName evidence="8">E3 ubiquitin ligase</fullName>
    </submittedName>
</protein>
<feature type="compositionally biased region" description="Basic and acidic residues" evidence="6">
    <location>
        <begin position="391"/>
        <end position="400"/>
    </location>
</feature>
<feature type="region of interest" description="Disordered" evidence="6">
    <location>
        <begin position="1"/>
        <end position="82"/>
    </location>
</feature>
<reference evidence="8 9" key="1">
    <citation type="submission" date="2023-04" db="EMBL/GenBank/DDBJ databases">
        <title>Genome of Basidiobolus ranarum AG-B5.</title>
        <authorList>
            <person name="Stajich J.E."/>
            <person name="Carter-House D."/>
            <person name="Gryganskyi A."/>
        </authorList>
    </citation>
    <scope>NUCLEOTIDE SEQUENCE [LARGE SCALE GENOMIC DNA]</scope>
    <source>
        <strain evidence="8 9">AG-B5</strain>
    </source>
</reference>
<keyword evidence="1" id="KW-0479">Metal-binding</keyword>
<feature type="compositionally biased region" description="Acidic residues" evidence="6">
    <location>
        <begin position="401"/>
        <end position="417"/>
    </location>
</feature>
<keyword evidence="3" id="KW-0862">Zinc</keyword>
<evidence type="ECO:0000256" key="3">
    <source>
        <dbReference type="ARBA" id="ARBA00022833"/>
    </source>
</evidence>
<dbReference type="PANTHER" id="PTHR23041">
    <property type="entry name" value="RING FINGER DOMAIN-CONTAINING"/>
    <property type="match status" value="1"/>
</dbReference>
<dbReference type="PROSITE" id="PS50089">
    <property type="entry name" value="ZF_RING_2"/>
    <property type="match status" value="1"/>
</dbReference>
<keyword evidence="5" id="KW-0175">Coiled coil</keyword>
<dbReference type="SUPFAM" id="SSF57850">
    <property type="entry name" value="RING/U-box"/>
    <property type="match status" value="1"/>
</dbReference>
<dbReference type="PANTHER" id="PTHR23041:SF78">
    <property type="entry name" value="E3 UBIQUITIN-PROTEIN LIGASE RNF4"/>
    <property type="match status" value="1"/>
</dbReference>
<dbReference type="InterPro" id="IPR017907">
    <property type="entry name" value="Znf_RING_CS"/>
</dbReference>
<dbReference type="SMART" id="SM00184">
    <property type="entry name" value="RING"/>
    <property type="match status" value="1"/>
</dbReference>
<dbReference type="InterPro" id="IPR001841">
    <property type="entry name" value="Znf_RING"/>
</dbReference>
<dbReference type="Gene3D" id="3.30.40.10">
    <property type="entry name" value="Zinc/RING finger domain, C3HC4 (zinc finger)"/>
    <property type="match status" value="1"/>
</dbReference>
<feature type="compositionally biased region" description="Basic and acidic residues" evidence="6">
    <location>
        <begin position="29"/>
        <end position="43"/>
    </location>
</feature>
<keyword evidence="2 4" id="KW-0863">Zinc-finger</keyword>
<feature type="compositionally biased region" description="Polar residues" evidence="6">
    <location>
        <begin position="69"/>
        <end position="82"/>
    </location>
</feature>
<dbReference type="InterPro" id="IPR013083">
    <property type="entry name" value="Znf_RING/FYVE/PHD"/>
</dbReference>